<dbReference type="NCBIfam" id="TIGR01849">
    <property type="entry name" value="PHB_depoly_PhaZ"/>
    <property type="match status" value="1"/>
</dbReference>
<comment type="caution">
    <text evidence="2">The sequence shown here is derived from an EMBL/GenBank/DDBJ whole genome shotgun (WGS) entry which is preliminary data.</text>
</comment>
<sequence>MLYSLVEMNRAAMAPVRLAARASRAALNSPFNPISNTDYGKSLSAMADVFESATRYYGKPEWRIDSVKINSAPVPVIPTVAWHSPWCNLVHFRKNPAALAAARDAKRLDPQPRMVIAAPLSGHYATLLRGTVEAFLPTHDVYITDWQDARMSPVWLGRFDLDDYIDHIRSMLTHVGPGAHVLGVCQPGPPVLAAISMMAEDDDPARPATMTFMGSPIDCRQSPTVPNQLAEERPLSWFEENMIHTVPAPYPGVFRRVYPGFVQLASFMNMNWSRHVDAQWKFFNHLVDGDGDNAGKHREFYDEYLSVLDLTEEFYLQTIVRVFQEHHLARGIFRYRSTRLVKPSKVRDVALMTVEGEKDDISGIGQTQAAHDLCSKLPDDMKADYIQPGVGHYGVFNGNRFRTEIAPRVTQFTKRFTMRDADEAAAERLAAINTRAA</sequence>
<dbReference type="OrthoDB" id="9774318at2"/>
<proteinExistence type="predicted"/>
<keyword evidence="3" id="KW-1185">Reference proteome</keyword>
<gene>
    <name evidence="2" type="ORF">HY3_15180</name>
</gene>
<dbReference type="SUPFAM" id="SSF53474">
    <property type="entry name" value="alpha/beta-Hydrolases"/>
    <property type="match status" value="1"/>
</dbReference>
<dbReference type="Pfam" id="PF06850">
    <property type="entry name" value="PHB_depo_C"/>
    <property type="match status" value="1"/>
</dbReference>
<dbReference type="PANTHER" id="PTHR36837:SF4">
    <property type="entry name" value="BLR0908 PROTEIN"/>
    <property type="match status" value="1"/>
</dbReference>
<evidence type="ECO:0000313" key="2">
    <source>
        <dbReference type="EMBL" id="RAN32528.1"/>
    </source>
</evidence>
<feature type="domain" description="PHB de-polymerase C-terminal" evidence="1">
    <location>
        <begin position="214"/>
        <end position="415"/>
    </location>
</feature>
<dbReference type="RefSeq" id="WP_051594914.1">
    <property type="nucleotide sequence ID" value="NZ_AWFA01000031.1"/>
</dbReference>
<organism evidence="2 3">
    <name type="scientific">Hyphomonas pacifica</name>
    <dbReference type="NCBI Taxonomy" id="1280941"/>
    <lineage>
        <taxon>Bacteria</taxon>
        <taxon>Pseudomonadati</taxon>
        <taxon>Pseudomonadota</taxon>
        <taxon>Alphaproteobacteria</taxon>
        <taxon>Hyphomonadales</taxon>
        <taxon>Hyphomonadaceae</taxon>
        <taxon>Hyphomonas</taxon>
    </lineage>
</organism>
<dbReference type="AlphaFoldDB" id="A0A062TXQ0"/>
<accession>A0A062TXQ0</accession>
<dbReference type="InterPro" id="IPR009656">
    <property type="entry name" value="PHB_depo_C"/>
</dbReference>
<evidence type="ECO:0000313" key="3">
    <source>
        <dbReference type="Proteomes" id="UP000249123"/>
    </source>
</evidence>
<name>A0A062TXQ0_9PROT</name>
<dbReference type="InterPro" id="IPR029058">
    <property type="entry name" value="AB_hydrolase_fold"/>
</dbReference>
<dbReference type="eggNOG" id="COG4553">
    <property type="taxonomic scope" value="Bacteria"/>
</dbReference>
<dbReference type="PANTHER" id="PTHR36837">
    <property type="entry name" value="POLY(3-HYDROXYALKANOATE) POLYMERASE SUBUNIT PHAC"/>
    <property type="match status" value="1"/>
</dbReference>
<dbReference type="InterPro" id="IPR051321">
    <property type="entry name" value="PHA/PHB_synthase"/>
</dbReference>
<reference evidence="2 3" key="1">
    <citation type="submission" date="2013-04" db="EMBL/GenBank/DDBJ databases">
        <title>Hyphomonas sp. T24B3 Genome Sequencing.</title>
        <authorList>
            <person name="Lai Q."/>
            <person name="Shao Z."/>
        </authorList>
    </citation>
    <scope>NUCLEOTIDE SEQUENCE [LARGE SCALE GENOMIC DNA]</scope>
    <source>
        <strain evidence="2 3">T24B3</strain>
    </source>
</reference>
<evidence type="ECO:0000259" key="1">
    <source>
        <dbReference type="Pfam" id="PF06850"/>
    </source>
</evidence>
<dbReference type="Proteomes" id="UP000249123">
    <property type="component" value="Unassembled WGS sequence"/>
</dbReference>
<dbReference type="STRING" id="1280941.HY2_14720"/>
<protein>
    <submittedName>
        <fullName evidence="2">Esterase</fullName>
    </submittedName>
</protein>
<dbReference type="PIRSF" id="PIRSF020818">
    <property type="entry name" value="PHB_depoly_PhaZ"/>
    <property type="match status" value="1"/>
</dbReference>
<dbReference type="InterPro" id="IPR010915">
    <property type="entry name" value="PHB_depoly_PhaZ"/>
</dbReference>
<dbReference type="EMBL" id="AWFB01000033">
    <property type="protein sequence ID" value="RAN32528.1"/>
    <property type="molecule type" value="Genomic_DNA"/>
</dbReference>